<evidence type="ECO:0000313" key="11">
    <source>
        <dbReference type="Proteomes" id="UP000472676"/>
    </source>
</evidence>
<sequence>MNRVPLLLALALVVPLAHAEGTPQYITDDVSVTLREAPRNDAGSVGVLHSGDQVAVLETLGEQSFARVRSSSGVEGWMTARYLSPQPAARDRLSQMKSDLDSARAQIKSLQDELKSAKAQIDSARPAFELSQENTQLKSALAAKQQAMDAVTLHFDAERAKRATLIAGAGLLSGGVILGLLLPWLLQNRRRRRYGDF</sequence>
<evidence type="ECO:0000259" key="9">
    <source>
        <dbReference type="PROSITE" id="PS51781"/>
    </source>
</evidence>
<feature type="chain" id="PRO_5026960217" evidence="8">
    <location>
        <begin position="20"/>
        <end position="197"/>
    </location>
</feature>
<dbReference type="Gene3D" id="1.10.287.620">
    <property type="entry name" value="Helix Hairpins"/>
    <property type="match status" value="1"/>
</dbReference>
<evidence type="ECO:0000313" key="10">
    <source>
        <dbReference type="EMBL" id="NGY06478.1"/>
    </source>
</evidence>
<evidence type="ECO:0000256" key="1">
    <source>
        <dbReference type="ARBA" id="ARBA00004167"/>
    </source>
</evidence>
<evidence type="ECO:0000256" key="7">
    <source>
        <dbReference type="SAM" id="Phobius"/>
    </source>
</evidence>
<feature type="coiled-coil region" evidence="6">
    <location>
        <begin position="93"/>
        <end position="120"/>
    </location>
</feature>
<feature type="signal peptide" evidence="8">
    <location>
        <begin position="1"/>
        <end position="19"/>
    </location>
</feature>
<name>A0A6M2BVG1_9GAMM</name>
<keyword evidence="5 7" id="KW-0472">Membrane</keyword>
<feature type="domain" description="SH3b" evidence="9">
    <location>
        <begin position="21"/>
        <end position="87"/>
    </location>
</feature>
<evidence type="ECO:0000256" key="6">
    <source>
        <dbReference type="SAM" id="Coils"/>
    </source>
</evidence>
<keyword evidence="4 7" id="KW-1133">Transmembrane helix</keyword>
<comment type="subcellular location">
    <subcellularLocation>
        <location evidence="1">Membrane</location>
        <topology evidence="1">Single-pass membrane protein</topology>
    </subcellularLocation>
</comment>
<dbReference type="AlphaFoldDB" id="A0A6M2BVG1"/>
<evidence type="ECO:0000256" key="4">
    <source>
        <dbReference type="ARBA" id="ARBA00022989"/>
    </source>
</evidence>
<evidence type="ECO:0000256" key="8">
    <source>
        <dbReference type="SAM" id="SignalP"/>
    </source>
</evidence>
<evidence type="ECO:0000256" key="2">
    <source>
        <dbReference type="ARBA" id="ARBA00022692"/>
    </source>
</evidence>
<evidence type="ECO:0000256" key="5">
    <source>
        <dbReference type="ARBA" id="ARBA00023136"/>
    </source>
</evidence>
<protein>
    <submittedName>
        <fullName evidence="10">TIGR04211 family SH3 domain-containing protein</fullName>
    </submittedName>
</protein>
<organism evidence="10 11">
    <name type="scientific">Solimonas terrae</name>
    <dbReference type="NCBI Taxonomy" id="1396819"/>
    <lineage>
        <taxon>Bacteria</taxon>
        <taxon>Pseudomonadati</taxon>
        <taxon>Pseudomonadota</taxon>
        <taxon>Gammaproteobacteria</taxon>
        <taxon>Nevskiales</taxon>
        <taxon>Nevskiaceae</taxon>
        <taxon>Solimonas</taxon>
    </lineage>
</organism>
<feature type="transmembrane region" description="Helical" evidence="7">
    <location>
        <begin position="165"/>
        <end position="186"/>
    </location>
</feature>
<comment type="caution">
    <text evidence="10">The sequence shown here is derived from an EMBL/GenBank/DDBJ whole genome shotgun (WGS) entry which is preliminary data.</text>
</comment>
<dbReference type="Pfam" id="PF08239">
    <property type="entry name" value="SH3_3"/>
    <property type="match status" value="1"/>
</dbReference>
<keyword evidence="6" id="KW-0175">Coiled coil</keyword>
<keyword evidence="3 8" id="KW-0732">Signal</keyword>
<evidence type="ECO:0000256" key="3">
    <source>
        <dbReference type="ARBA" id="ARBA00022729"/>
    </source>
</evidence>
<keyword evidence="11" id="KW-1185">Reference proteome</keyword>
<reference evidence="10 11" key="1">
    <citation type="journal article" date="2014" name="Int. J. Syst. Evol. Microbiol.">
        <title>Solimonas terrae sp. nov., isolated from soil.</title>
        <authorList>
            <person name="Kim S.J."/>
            <person name="Moon J.Y."/>
            <person name="Weon H.Y."/>
            <person name="Ahn J.H."/>
            <person name="Chen W.M."/>
            <person name="Kwon S.W."/>
        </authorList>
    </citation>
    <scope>NUCLEOTIDE SEQUENCE [LARGE SCALE GENOMIC DNA]</scope>
    <source>
        <strain evidence="10 11">KIS83-12</strain>
    </source>
</reference>
<gene>
    <name evidence="10" type="ORF">G7Y85_17020</name>
</gene>
<dbReference type="NCBIfam" id="TIGR04211">
    <property type="entry name" value="SH3_and_anchor"/>
    <property type="match status" value="1"/>
</dbReference>
<dbReference type="Gene3D" id="2.30.30.40">
    <property type="entry name" value="SH3 Domains"/>
    <property type="match status" value="1"/>
</dbReference>
<dbReference type="SMART" id="SM00287">
    <property type="entry name" value="SH3b"/>
    <property type="match status" value="1"/>
</dbReference>
<dbReference type="EMBL" id="JAAMOW010000009">
    <property type="protein sequence ID" value="NGY06478.1"/>
    <property type="molecule type" value="Genomic_DNA"/>
</dbReference>
<dbReference type="InterPro" id="IPR016476">
    <property type="entry name" value="SH3_dom_pro"/>
</dbReference>
<dbReference type="GO" id="GO:0016020">
    <property type="term" value="C:membrane"/>
    <property type="evidence" value="ECO:0007669"/>
    <property type="project" value="UniProtKB-SubCell"/>
</dbReference>
<keyword evidence="2 7" id="KW-0812">Transmembrane</keyword>
<dbReference type="Proteomes" id="UP000472676">
    <property type="component" value="Unassembled WGS sequence"/>
</dbReference>
<dbReference type="RefSeq" id="WP_166260111.1">
    <property type="nucleotide sequence ID" value="NZ_JAAMOW010000009.1"/>
</dbReference>
<accession>A0A6M2BVG1</accession>
<proteinExistence type="predicted"/>
<dbReference type="InterPro" id="IPR003646">
    <property type="entry name" value="SH3-like_bac-type"/>
</dbReference>
<dbReference type="PROSITE" id="PS51781">
    <property type="entry name" value="SH3B"/>
    <property type="match status" value="1"/>
</dbReference>